<evidence type="ECO:0000313" key="2">
    <source>
        <dbReference type="EMBL" id="KAK4733574.1"/>
    </source>
</evidence>
<gene>
    <name evidence="2" type="ORF">R3W88_007835</name>
</gene>
<evidence type="ECO:0000313" key="3">
    <source>
        <dbReference type="Proteomes" id="UP001311915"/>
    </source>
</evidence>
<comment type="caution">
    <text evidence="2">The sequence shown here is derived from an EMBL/GenBank/DDBJ whole genome shotgun (WGS) entry which is preliminary data.</text>
</comment>
<feature type="compositionally biased region" description="Acidic residues" evidence="1">
    <location>
        <begin position="117"/>
        <end position="126"/>
    </location>
</feature>
<reference evidence="2 3" key="1">
    <citation type="submission" date="2023-10" db="EMBL/GenBank/DDBJ databases">
        <title>Genome-Wide Identification Analysis in wild type Solanum Pinnatisectum Reveals Some Genes Defensing Phytophthora Infestans.</title>
        <authorList>
            <person name="Sun C."/>
        </authorList>
    </citation>
    <scope>NUCLEOTIDE SEQUENCE [LARGE SCALE GENOMIC DNA]</scope>
    <source>
        <strain evidence="2">LQN</strain>
        <tissue evidence="2">Leaf</tissue>
    </source>
</reference>
<dbReference type="Proteomes" id="UP001311915">
    <property type="component" value="Unassembled WGS sequence"/>
</dbReference>
<evidence type="ECO:0000256" key="1">
    <source>
        <dbReference type="SAM" id="MobiDB-lite"/>
    </source>
</evidence>
<name>A0AAV9M8T6_9SOLN</name>
<sequence length="167" mass="19076">MATLKPYTNEVKDTVIDVLKVNLKGVTILTSAVENEEDELLGDTNSNQPCENYVSSGQKNIATTNFAKVDENFASPTVDEDFPAVDEDFAVYVDEILPLEIVDEDLVAVDEYFAFDEVEKEQEEENMAEKEEQKGEEKLEENEEEKEEEKLEEKKEEEKKRGEVGRK</sequence>
<feature type="compositionally biased region" description="Basic and acidic residues" evidence="1">
    <location>
        <begin position="148"/>
        <end position="167"/>
    </location>
</feature>
<feature type="compositionally biased region" description="Acidic residues" evidence="1">
    <location>
        <begin position="138"/>
        <end position="147"/>
    </location>
</feature>
<accession>A0AAV9M8T6</accession>
<feature type="compositionally biased region" description="Basic and acidic residues" evidence="1">
    <location>
        <begin position="127"/>
        <end position="137"/>
    </location>
</feature>
<feature type="region of interest" description="Disordered" evidence="1">
    <location>
        <begin position="117"/>
        <end position="167"/>
    </location>
</feature>
<protein>
    <submittedName>
        <fullName evidence="2">Uncharacterized protein</fullName>
    </submittedName>
</protein>
<dbReference type="EMBL" id="JAWPEI010000002">
    <property type="protein sequence ID" value="KAK4733574.1"/>
    <property type="molecule type" value="Genomic_DNA"/>
</dbReference>
<dbReference type="AlphaFoldDB" id="A0AAV9M8T6"/>
<proteinExistence type="predicted"/>
<keyword evidence="3" id="KW-1185">Reference proteome</keyword>
<organism evidence="2 3">
    <name type="scientific">Solanum pinnatisectum</name>
    <name type="common">tansyleaf nightshade</name>
    <dbReference type="NCBI Taxonomy" id="50273"/>
    <lineage>
        <taxon>Eukaryota</taxon>
        <taxon>Viridiplantae</taxon>
        <taxon>Streptophyta</taxon>
        <taxon>Embryophyta</taxon>
        <taxon>Tracheophyta</taxon>
        <taxon>Spermatophyta</taxon>
        <taxon>Magnoliopsida</taxon>
        <taxon>eudicotyledons</taxon>
        <taxon>Gunneridae</taxon>
        <taxon>Pentapetalae</taxon>
        <taxon>asterids</taxon>
        <taxon>lamiids</taxon>
        <taxon>Solanales</taxon>
        <taxon>Solanaceae</taxon>
        <taxon>Solanoideae</taxon>
        <taxon>Solaneae</taxon>
        <taxon>Solanum</taxon>
    </lineage>
</organism>